<keyword evidence="2" id="KW-1185">Reference proteome</keyword>
<evidence type="ECO:0000313" key="2">
    <source>
        <dbReference type="Proteomes" id="UP001301797"/>
    </source>
</evidence>
<gene>
    <name evidence="1" type="ORF">F1737_04865</name>
</gene>
<dbReference type="AlphaFoldDB" id="A0AA97FD87"/>
<organism evidence="1 2">
    <name type="scientific">Methanochimaera problematica</name>
    <dbReference type="NCBI Taxonomy" id="2609417"/>
    <lineage>
        <taxon>Archaea</taxon>
        <taxon>Methanobacteriati</taxon>
        <taxon>Methanobacteriota</taxon>
        <taxon>Stenosarchaea group</taxon>
        <taxon>Methanomicrobia</taxon>
        <taxon>Methanomicrobiales</taxon>
        <taxon>Methanomicrobiaceae</taxon>
        <taxon>Methanochimaera</taxon>
    </lineage>
</organism>
<dbReference type="RefSeq" id="WP_317137659.1">
    <property type="nucleotide sequence ID" value="NZ_CP043875.1"/>
</dbReference>
<proteinExistence type="predicted"/>
<dbReference type="EMBL" id="CP043875">
    <property type="protein sequence ID" value="WOF16083.1"/>
    <property type="molecule type" value="Genomic_DNA"/>
</dbReference>
<name>A0AA97FD87_9EURY</name>
<sequence>MTNKIEFVSDIEFIASIDENKDCLMNQSTKEDSVEKSEMNPHGLWFNIDVPKGHGFKSGDLIKITVEKVK</sequence>
<dbReference type="GeneID" id="85229484"/>
<evidence type="ECO:0000313" key="1">
    <source>
        <dbReference type="EMBL" id="WOF16083.1"/>
    </source>
</evidence>
<protein>
    <submittedName>
        <fullName evidence="1">Uncharacterized protein</fullName>
    </submittedName>
</protein>
<accession>A0AA97FD87</accession>
<dbReference type="KEGG" id="mefw:F1737_04865"/>
<reference evidence="1 2" key="1">
    <citation type="submission" date="2019-09" db="EMBL/GenBank/DDBJ databases">
        <title>The complete genome of Methanoplanus sp. FWC-SCC4.</title>
        <authorList>
            <person name="Chen S.-C."/>
            <person name="Zhou Y.-Z."/>
            <person name="Lai M.-C."/>
        </authorList>
    </citation>
    <scope>NUCLEOTIDE SEQUENCE [LARGE SCALE GENOMIC DNA]</scope>
    <source>
        <strain evidence="1 2">FWC-SCC4</strain>
    </source>
</reference>
<dbReference type="Proteomes" id="UP001301797">
    <property type="component" value="Chromosome"/>
</dbReference>